<evidence type="ECO:0000256" key="4">
    <source>
        <dbReference type="ARBA" id="ARBA00022692"/>
    </source>
</evidence>
<keyword evidence="3" id="KW-0997">Cell inner membrane</keyword>
<evidence type="ECO:0000256" key="1">
    <source>
        <dbReference type="ARBA" id="ARBA00004533"/>
    </source>
</evidence>
<dbReference type="EMBL" id="SOBT01000012">
    <property type="protein sequence ID" value="TDU24429.1"/>
    <property type="molecule type" value="Genomic_DNA"/>
</dbReference>
<keyword evidence="10" id="KW-1185">Reference proteome</keyword>
<accession>A0A4S3K0L5</accession>
<keyword evidence="2" id="KW-1003">Cell membrane</keyword>
<name>A0A4S3K0L5_9GAMM</name>
<sequence length="554" mass="60768">MTDTPASAPPPDVDDLPDPVVRRRARMRPSMIWLVPIVAALAGALLIVRAYMANGPTIEISFKTAEGLDAGKTEVRYKDVVLGKVKRVEMSEDRSHVVATVGLTSEASSIAVEDTQFWVVRVRADLGGISGFKTLVSGTYIGVNLGTSTESQYEFVGLEDPPILTNDEKGRRFNLKTADLGSLNVGSPVYYLRVPVGRVLGFELDKEGKDVSVIVFIEEPYDTFVKTDTQFWSASGIDLSIDANGFKLDTQSVVTLLAGGVAFQSLPLADPNPKPAADGATFPLYPNQGAALAPRDAVVMPVRMRFFESVRGLTVDGPIDFKGTVLGRITRLDLGFDATRKRFYTEVSADIYPKRMGRAYDEVIADDEGADATEPEILFAHMVERGMRAQLRAGNLITGQLYVALDFPPQAKKADFDAKDRPLRIPTETASLDQIQTRITDIVTKIDQIPFDDIGKRLNSALGNADSLIKRLDGEVAPAATETLREARDTLESARGSLTSADAPIQQDMRRTLIEVERTVRSLRDLSDYLQRHPESLVRGRREAEEPQIQEPAK</sequence>
<dbReference type="GO" id="GO:0005886">
    <property type="term" value="C:plasma membrane"/>
    <property type="evidence" value="ECO:0007669"/>
    <property type="project" value="UniProtKB-SubCell"/>
</dbReference>
<protein>
    <submittedName>
        <fullName evidence="9">Paraquat-inducible protein B</fullName>
    </submittedName>
</protein>
<feature type="transmembrane region" description="Helical" evidence="7">
    <location>
        <begin position="32"/>
        <end position="52"/>
    </location>
</feature>
<reference evidence="9 10" key="1">
    <citation type="submission" date="2019-03" db="EMBL/GenBank/DDBJ databases">
        <title>Genomic Encyclopedia of Type Strains, Phase IV (KMG-IV): sequencing the most valuable type-strain genomes for metagenomic binning, comparative biology and taxonomic classification.</title>
        <authorList>
            <person name="Goeker M."/>
        </authorList>
    </citation>
    <scope>NUCLEOTIDE SEQUENCE [LARGE SCALE GENOMIC DNA]</scope>
    <source>
        <strain evidence="9 10">DSM 26377</strain>
    </source>
</reference>
<organism evidence="9 10">
    <name type="scientific">Panacagrimonas perspica</name>
    <dbReference type="NCBI Taxonomy" id="381431"/>
    <lineage>
        <taxon>Bacteria</taxon>
        <taxon>Pseudomonadati</taxon>
        <taxon>Pseudomonadota</taxon>
        <taxon>Gammaproteobacteria</taxon>
        <taxon>Nevskiales</taxon>
        <taxon>Nevskiaceae</taxon>
        <taxon>Panacagrimonas</taxon>
    </lineage>
</organism>
<evidence type="ECO:0000256" key="6">
    <source>
        <dbReference type="ARBA" id="ARBA00023136"/>
    </source>
</evidence>
<evidence type="ECO:0000313" key="9">
    <source>
        <dbReference type="EMBL" id="TDU24429.1"/>
    </source>
</evidence>
<evidence type="ECO:0000256" key="2">
    <source>
        <dbReference type="ARBA" id="ARBA00022475"/>
    </source>
</evidence>
<dbReference type="PANTHER" id="PTHR30462:SF0">
    <property type="entry name" value="INTERMEMBRANE TRANSPORT PROTEIN YEBT"/>
    <property type="match status" value="1"/>
</dbReference>
<evidence type="ECO:0000256" key="7">
    <source>
        <dbReference type="SAM" id="Phobius"/>
    </source>
</evidence>
<evidence type="ECO:0000256" key="3">
    <source>
        <dbReference type="ARBA" id="ARBA00022519"/>
    </source>
</evidence>
<keyword evidence="5 7" id="KW-1133">Transmembrane helix</keyword>
<evidence type="ECO:0000259" key="8">
    <source>
        <dbReference type="Pfam" id="PF02470"/>
    </source>
</evidence>
<evidence type="ECO:0000313" key="10">
    <source>
        <dbReference type="Proteomes" id="UP000295341"/>
    </source>
</evidence>
<evidence type="ECO:0000256" key="5">
    <source>
        <dbReference type="ARBA" id="ARBA00022989"/>
    </source>
</evidence>
<feature type="domain" description="Mce/MlaD" evidence="8">
    <location>
        <begin position="170"/>
        <end position="230"/>
    </location>
</feature>
<gene>
    <name evidence="9" type="ORF">DFR24_4699</name>
</gene>
<comment type="caution">
    <text evidence="9">The sequence shown here is derived from an EMBL/GenBank/DDBJ whole genome shotgun (WGS) entry which is preliminary data.</text>
</comment>
<comment type="subcellular location">
    <subcellularLocation>
        <location evidence="1">Cell inner membrane</location>
    </subcellularLocation>
</comment>
<dbReference type="OrthoDB" id="9806984at2"/>
<dbReference type="AlphaFoldDB" id="A0A4S3K0L5"/>
<dbReference type="InterPro" id="IPR003399">
    <property type="entry name" value="Mce/MlaD"/>
</dbReference>
<keyword evidence="4 7" id="KW-0812">Transmembrane</keyword>
<dbReference type="InterPro" id="IPR051800">
    <property type="entry name" value="PqiA-PqiB_transport"/>
</dbReference>
<proteinExistence type="predicted"/>
<dbReference type="Pfam" id="PF02470">
    <property type="entry name" value="MlaD"/>
    <property type="match status" value="3"/>
</dbReference>
<feature type="domain" description="Mce/MlaD" evidence="8">
    <location>
        <begin position="307"/>
        <end position="407"/>
    </location>
</feature>
<keyword evidence="6 7" id="KW-0472">Membrane</keyword>
<feature type="domain" description="Mce/MlaD" evidence="8">
    <location>
        <begin position="55"/>
        <end position="143"/>
    </location>
</feature>
<dbReference type="PANTHER" id="PTHR30462">
    <property type="entry name" value="INTERMEMBRANE TRANSPORT PROTEIN PQIB-RELATED"/>
    <property type="match status" value="1"/>
</dbReference>
<dbReference type="Proteomes" id="UP000295341">
    <property type="component" value="Unassembled WGS sequence"/>
</dbReference>